<gene>
    <name evidence="1" type="ORF">NX782_23000</name>
</gene>
<sequence length="277" mass="29428">MLPASPAGPALPVGPVAPVAAVAPAMLLAEMDALPLPLPGSQTAPAAGGAAPDAMQEGAAMRPDQLLMARQLTWPSRDGGTLASSWRSMVRSYGTQLVNRELQARPGQLPAALLLAGQLGAQDPRVLRQSDLQNTPFDAWRFTVHAGSPQDQHLRVVQQDQESQQQQKRRRGRAALRLELVLQDGTVVTVQAEPVADGLRLELCAPDEAALARLRALQPELETAVARAGLRVLEWKYRAGLPLGSAHLRLPSADAASALSLPVFRAMAELALVLPAH</sequence>
<accession>A0ABT2ACY7</accession>
<dbReference type="RefSeq" id="WP_258847819.1">
    <property type="nucleotide sequence ID" value="NZ_JANUGX010000035.1"/>
</dbReference>
<reference evidence="1 2" key="1">
    <citation type="submission" date="2022-08" db="EMBL/GenBank/DDBJ databases">
        <title>Reclassification of Massilia species as members of the genera Telluria, Duganella, Pseudoduganella, Mokoshia gen. nov. and Zemynaea gen. nov. using orthogonal and non-orthogonal genome-based approaches.</title>
        <authorList>
            <person name="Bowman J.P."/>
        </authorList>
    </citation>
    <scope>NUCLEOTIDE SEQUENCE [LARGE SCALE GENOMIC DNA]</scope>
    <source>
        <strain evidence="1 2">LMG 28164</strain>
    </source>
</reference>
<keyword evidence="2" id="KW-1185">Reference proteome</keyword>
<dbReference type="Proteomes" id="UP001205560">
    <property type="component" value="Unassembled WGS sequence"/>
</dbReference>
<comment type="caution">
    <text evidence="1">The sequence shown here is derived from an EMBL/GenBank/DDBJ whole genome shotgun (WGS) entry which is preliminary data.</text>
</comment>
<evidence type="ECO:0000313" key="2">
    <source>
        <dbReference type="Proteomes" id="UP001205560"/>
    </source>
</evidence>
<dbReference type="EMBL" id="JANUGX010000035">
    <property type="protein sequence ID" value="MCS0592061.1"/>
    <property type="molecule type" value="Genomic_DNA"/>
</dbReference>
<proteinExistence type="predicted"/>
<name>A0ABT2ACY7_9BURK</name>
<protein>
    <recommendedName>
        <fullName evidence="3">Flagellar hook-length control protein FliK</fullName>
    </recommendedName>
</protein>
<organism evidence="1 2">
    <name type="scientific">Massilia norwichensis</name>
    <dbReference type="NCBI Taxonomy" id="1442366"/>
    <lineage>
        <taxon>Bacteria</taxon>
        <taxon>Pseudomonadati</taxon>
        <taxon>Pseudomonadota</taxon>
        <taxon>Betaproteobacteria</taxon>
        <taxon>Burkholderiales</taxon>
        <taxon>Oxalobacteraceae</taxon>
        <taxon>Telluria group</taxon>
        <taxon>Massilia</taxon>
    </lineage>
</organism>
<evidence type="ECO:0008006" key="3">
    <source>
        <dbReference type="Google" id="ProtNLM"/>
    </source>
</evidence>
<evidence type="ECO:0000313" key="1">
    <source>
        <dbReference type="EMBL" id="MCS0592061.1"/>
    </source>
</evidence>